<gene>
    <name evidence="4" type="ORF">IDM49_10300</name>
</gene>
<dbReference type="Proteomes" id="UP000516404">
    <property type="component" value="Chromosome"/>
</dbReference>
<dbReference type="CDD" id="cd12160">
    <property type="entry name" value="2-Hacid_dh_3"/>
    <property type="match status" value="1"/>
</dbReference>
<evidence type="ECO:0000259" key="3">
    <source>
        <dbReference type="Pfam" id="PF02826"/>
    </source>
</evidence>
<keyword evidence="5" id="KW-1185">Reference proteome</keyword>
<dbReference type="Gene3D" id="3.40.50.720">
    <property type="entry name" value="NAD(P)-binding Rossmann-like Domain"/>
    <property type="match status" value="2"/>
</dbReference>
<dbReference type="KEGG" id="rter:IDM49_10300"/>
<dbReference type="SUPFAM" id="SSF51735">
    <property type="entry name" value="NAD(P)-binding Rossmann-fold domains"/>
    <property type="match status" value="1"/>
</dbReference>
<evidence type="ECO:0000313" key="4">
    <source>
        <dbReference type="EMBL" id="QNV37584.1"/>
    </source>
</evidence>
<evidence type="ECO:0000256" key="2">
    <source>
        <dbReference type="ARBA" id="ARBA00023027"/>
    </source>
</evidence>
<evidence type="ECO:0000313" key="5">
    <source>
        <dbReference type="Proteomes" id="UP000516404"/>
    </source>
</evidence>
<feature type="domain" description="D-isomer specific 2-hydroxyacid dehydrogenase NAD-binding" evidence="3">
    <location>
        <begin position="103"/>
        <end position="286"/>
    </location>
</feature>
<dbReference type="AlphaFoldDB" id="A0A7H2BD38"/>
<reference evidence="4 5" key="1">
    <citation type="submission" date="2020-09" db="EMBL/GenBank/DDBJ databases">
        <title>Investigation of environmental microbes.</title>
        <authorList>
            <person name="Ou Y."/>
            <person name="Kang Q."/>
        </authorList>
    </citation>
    <scope>NUCLEOTIDE SEQUENCE [LARGE SCALE GENOMIC DNA]</scope>
    <source>
        <strain evidence="4 5">KJZ-14</strain>
    </source>
</reference>
<dbReference type="InterPro" id="IPR036291">
    <property type="entry name" value="NAD(P)-bd_dom_sf"/>
</dbReference>
<dbReference type="Pfam" id="PF02826">
    <property type="entry name" value="2-Hacid_dh_C"/>
    <property type="match status" value="1"/>
</dbReference>
<dbReference type="RefSeq" id="WP_190724440.1">
    <property type="nucleotide sequence ID" value="NZ_CP061539.1"/>
</dbReference>
<dbReference type="InterPro" id="IPR006140">
    <property type="entry name" value="D-isomer_DH_NAD-bd"/>
</dbReference>
<dbReference type="GeneID" id="96624629"/>
<dbReference type="PANTHER" id="PTHR43333">
    <property type="entry name" value="2-HACID_DH_C DOMAIN-CONTAINING PROTEIN"/>
    <property type="match status" value="1"/>
</dbReference>
<evidence type="ECO:0000256" key="1">
    <source>
        <dbReference type="ARBA" id="ARBA00023002"/>
    </source>
</evidence>
<organism evidence="4 5">
    <name type="scientific">Rothia terrae</name>
    <dbReference type="NCBI Taxonomy" id="396015"/>
    <lineage>
        <taxon>Bacteria</taxon>
        <taxon>Bacillati</taxon>
        <taxon>Actinomycetota</taxon>
        <taxon>Actinomycetes</taxon>
        <taxon>Micrococcales</taxon>
        <taxon>Micrococcaceae</taxon>
        <taxon>Rothia</taxon>
    </lineage>
</organism>
<name>A0A7H2BD38_9MICC</name>
<dbReference type="EMBL" id="CP061539">
    <property type="protein sequence ID" value="QNV37584.1"/>
    <property type="molecule type" value="Genomic_DNA"/>
</dbReference>
<dbReference type="SUPFAM" id="SSF52283">
    <property type="entry name" value="Formate/glycerate dehydrogenase catalytic domain-like"/>
    <property type="match status" value="1"/>
</dbReference>
<protein>
    <submittedName>
        <fullName evidence="4">Phosphoglycerate dehydrogenase</fullName>
    </submittedName>
</protein>
<keyword evidence="1" id="KW-0560">Oxidoreductase</keyword>
<dbReference type="GO" id="GO:0016491">
    <property type="term" value="F:oxidoreductase activity"/>
    <property type="evidence" value="ECO:0007669"/>
    <property type="project" value="UniProtKB-KW"/>
</dbReference>
<keyword evidence="2" id="KW-0520">NAD</keyword>
<dbReference type="GO" id="GO:0051287">
    <property type="term" value="F:NAD binding"/>
    <property type="evidence" value="ECO:0007669"/>
    <property type="project" value="InterPro"/>
</dbReference>
<accession>A0A7H2BD38</accession>
<sequence length="319" mass="34291">MKILVPTSVKLDESKLGLTSEDTTVSYDPKKPIDSADYDADVMIAWANTNDQLKDAAANLKDVKLVQALLAGPDQARAAGFRDEAVITSGSGLHSKTVAEHTLALTLNFIRFLPTLADHQERKHWASELGGAQELYPEDQVTTLLNANVTIWGFGSIGKETADLFKAFGANVTGVATTAGERHGYPVIATEDIDAQLERTDVLVMILPTSDSTKNALDADKLAKLPKRSYVINVGRGTTVDEDALMASLNSGEIAGAALDVVVEEPLPEDSPLWGTKNIVITPHSAGGRPVNPEELIAQNLQAVRDLEAGKEPNWRNKM</sequence>
<proteinExistence type="predicted"/>
<dbReference type="PANTHER" id="PTHR43333:SF1">
    <property type="entry name" value="D-ISOMER SPECIFIC 2-HYDROXYACID DEHYDROGENASE NAD-BINDING DOMAIN-CONTAINING PROTEIN"/>
    <property type="match status" value="1"/>
</dbReference>